<evidence type="ECO:0000256" key="4">
    <source>
        <dbReference type="ARBA" id="ARBA00022617"/>
    </source>
</evidence>
<keyword evidence="6 10" id="KW-0560">Oxidoreductase</keyword>
<dbReference type="InterPro" id="IPR002401">
    <property type="entry name" value="Cyt_P450_E_grp-I"/>
</dbReference>
<feature type="transmembrane region" description="Helical" evidence="11">
    <location>
        <begin position="6"/>
        <end position="26"/>
    </location>
</feature>
<sequence>MMLPQMLALMLGVILLGIVLLCIYAVRDVYRKQGSNLPPGPRGLPLLGNLLQVPSKFTWYKLDDWSKQYGPIYTLWMMGRPFVVLNSVAVAADILDRNSGATADRFKTIKSMFYTSDSFVSLQDHTIEWRGERRAIHSNLNIRSTVRFLFLQENEAAYFTLGLLRYPDKAFDVHAHRFAGSSIFRSLYGGERFNHLKEDPSRLIEKMHKEVMHAMLPQNSIVDMLPFLEPLIQRVKWLRRAADTWFREMTQEGYRLFDTAAPTEDWEPIVQNFNMNREKYGITKHNAVWTTVTLYMAGQETTSTALRVCMLALLHHPEVMRAAQANIDAICGMHPPKFEDRDKLPYIDALVKETVRWRPGIPPGIPHVASETFQYQQYTIPKGTVFFDNIWGQTRDPLVYPNSEVFNPTRFLDKSGKLLPVTPDTRLDLLGFGHGRRVCPGKDFAVNGMFIAIAYMLWAFTFEWPLDDAGQPIKCDVNDFVDHSFVASPRSFGVLVKPRREDLEGLLVEVLNQYDAQHKV</sequence>
<dbReference type="Pfam" id="PF00067">
    <property type="entry name" value="p450"/>
    <property type="match status" value="1"/>
</dbReference>
<dbReference type="PRINTS" id="PR00463">
    <property type="entry name" value="EP450I"/>
</dbReference>
<keyword evidence="13" id="KW-1185">Reference proteome</keyword>
<dbReference type="PROSITE" id="PS00086">
    <property type="entry name" value="CYTOCHROME_P450"/>
    <property type="match status" value="1"/>
</dbReference>
<evidence type="ECO:0000256" key="9">
    <source>
        <dbReference type="PIRSR" id="PIRSR602401-1"/>
    </source>
</evidence>
<keyword evidence="5 9" id="KW-0479">Metal-binding</keyword>
<evidence type="ECO:0000256" key="3">
    <source>
        <dbReference type="ARBA" id="ARBA00010617"/>
    </source>
</evidence>
<evidence type="ECO:0000313" key="13">
    <source>
        <dbReference type="Proteomes" id="UP000030653"/>
    </source>
</evidence>
<dbReference type="GO" id="GO:0004497">
    <property type="term" value="F:monooxygenase activity"/>
    <property type="evidence" value="ECO:0007669"/>
    <property type="project" value="UniProtKB-KW"/>
</dbReference>
<keyword evidence="7 9" id="KW-0408">Iron</keyword>
<feature type="binding site" description="axial binding residue" evidence="9">
    <location>
        <position position="439"/>
    </location>
    <ligand>
        <name>heme</name>
        <dbReference type="ChEBI" id="CHEBI:30413"/>
    </ligand>
    <ligandPart>
        <name>Fe</name>
        <dbReference type="ChEBI" id="CHEBI:18248"/>
    </ligandPart>
</feature>
<evidence type="ECO:0000256" key="5">
    <source>
        <dbReference type="ARBA" id="ARBA00022723"/>
    </source>
</evidence>
<dbReference type="InterPro" id="IPR036396">
    <property type="entry name" value="Cyt_P450_sf"/>
</dbReference>
<reference evidence="12 13" key="1">
    <citation type="journal article" date="2012" name="Science">
        <title>The Paleozoic origin of enzymatic lignin decomposition reconstructed from 31 fungal genomes.</title>
        <authorList>
            <person name="Floudas D."/>
            <person name="Binder M."/>
            <person name="Riley R."/>
            <person name="Barry K."/>
            <person name="Blanchette R.A."/>
            <person name="Henrissat B."/>
            <person name="Martinez A.T."/>
            <person name="Otillar R."/>
            <person name="Spatafora J.W."/>
            <person name="Yadav J.S."/>
            <person name="Aerts A."/>
            <person name="Benoit I."/>
            <person name="Boyd A."/>
            <person name="Carlson A."/>
            <person name="Copeland A."/>
            <person name="Coutinho P.M."/>
            <person name="de Vries R.P."/>
            <person name="Ferreira P."/>
            <person name="Findley K."/>
            <person name="Foster B."/>
            <person name="Gaskell J."/>
            <person name="Glotzer D."/>
            <person name="Gorecki P."/>
            <person name="Heitman J."/>
            <person name="Hesse C."/>
            <person name="Hori C."/>
            <person name="Igarashi K."/>
            <person name="Jurgens J.A."/>
            <person name="Kallen N."/>
            <person name="Kersten P."/>
            <person name="Kohler A."/>
            <person name="Kuees U."/>
            <person name="Kumar T.K.A."/>
            <person name="Kuo A."/>
            <person name="LaButti K."/>
            <person name="Larrondo L.F."/>
            <person name="Lindquist E."/>
            <person name="Ling A."/>
            <person name="Lombard V."/>
            <person name="Lucas S."/>
            <person name="Lundell T."/>
            <person name="Martin R."/>
            <person name="McLaughlin D.J."/>
            <person name="Morgenstern I."/>
            <person name="Morin E."/>
            <person name="Murat C."/>
            <person name="Nagy L.G."/>
            <person name="Nolan M."/>
            <person name="Ohm R.A."/>
            <person name="Patyshakuliyeva A."/>
            <person name="Rokas A."/>
            <person name="Ruiz-Duenas F.J."/>
            <person name="Sabat G."/>
            <person name="Salamov A."/>
            <person name="Samejima M."/>
            <person name="Schmutz J."/>
            <person name="Slot J.C."/>
            <person name="St John F."/>
            <person name="Stenlid J."/>
            <person name="Sun H."/>
            <person name="Sun S."/>
            <person name="Syed K."/>
            <person name="Tsang A."/>
            <person name="Wiebenga A."/>
            <person name="Young D."/>
            <person name="Pisabarro A."/>
            <person name="Eastwood D.C."/>
            <person name="Martin F."/>
            <person name="Cullen D."/>
            <person name="Grigoriev I.V."/>
            <person name="Hibbett D.S."/>
        </authorList>
    </citation>
    <scope>NUCLEOTIDE SEQUENCE [LARGE SCALE GENOMIC DNA]</scope>
    <source>
        <strain evidence="12 13">DJM-731 SS1</strain>
    </source>
</reference>
<dbReference type="STRING" id="1858805.M5FQ19"/>
<dbReference type="GO" id="GO:0016705">
    <property type="term" value="F:oxidoreductase activity, acting on paired donors, with incorporation or reduction of molecular oxygen"/>
    <property type="evidence" value="ECO:0007669"/>
    <property type="project" value="InterPro"/>
</dbReference>
<dbReference type="EMBL" id="JH795871">
    <property type="protein sequence ID" value="EJT98920.1"/>
    <property type="molecule type" value="Genomic_DNA"/>
</dbReference>
<accession>M5FQ19</accession>
<evidence type="ECO:0000256" key="8">
    <source>
        <dbReference type="ARBA" id="ARBA00023033"/>
    </source>
</evidence>
<comment type="cofactor">
    <cofactor evidence="1 9">
        <name>heme</name>
        <dbReference type="ChEBI" id="CHEBI:30413"/>
    </cofactor>
</comment>
<dbReference type="InterPro" id="IPR017972">
    <property type="entry name" value="Cyt_P450_CS"/>
</dbReference>
<name>M5FQ19_DACPD</name>
<gene>
    <name evidence="12" type="ORF">DACRYDRAFT_24033</name>
</gene>
<dbReference type="HOGENOM" id="CLU_001570_2_3_1"/>
<organism evidence="12 13">
    <name type="scientific">Dacryopinax primogenitus (strain DJM 731)</name>
    <name type="common">Brown rot fungus</name>
    <dbReference type="NCBI Taxonomy" id="1858805"/>
    <lineage>
        <taxon>Eukaryota</taxon>
        <taxon>Fungi</taxon>
        <taxon>Dikarya</taxon>
        <taxon>Basidiomycota</taxon>
        <taxon>Agaricomycotina</taxon>
        <taxon>Dacrymycetes</taxon>
        <taxon>Dacrymycetales</taxon>
        <taxon>Dacrymycetaceae</taxon>
        <taxon>Dacryopinax</taxon>
    </lineage>
</organism>
<evidence type="ECO:0000256" key="7">
    <source>
        <dbReference type="ARBA" id="ARBA00023004"/>
    </source>
</evidence>
<comment type="pathway">
    <text evidence="2">Secondary metabolite biosynthesis.</text>
</comment>
<evidence type="ECO:0000256" key="10">
    <source>
        <dbReference type="RuleBase" id="RU000461"/>
    </source>
</evidence>
<comment type="similarity">
    <text evidence="3 10">Belongs to the cytochrome P450 family.</text>
</comment>
<dbReference type="Gene3D" id="1.10.630.10">
    <property type="entry name" value="Cytochrome P450"/>
    <property type="match status" value="1"/>
</dbReference>
<dbReference type="InterPro" id="IPR050364">
    <property type="entry name" value="Cytochrome_P450_fung"/>
</dbReference>
<evidence type="ECO:0000313" key="12">
    <source>
        <dbReference type="EMBL" id="EJT98920.1"/>
    </source>
</evidence>
<evidence type="ECO:0000256" key="2">
    <source>
        <dbReference type="ARBA" id="ARBA00005179"/>
    </source>
</evidence>
<keyword evidence="11" id="KW-1133">Transmembrane helix</keyword>
<keyword evidence="11" id="KW-0472">Membrane</keyword>
<protein>
    <submittedName>
        <fullName evidence="12">Cytochrome P450</fullName>
    </submittedName>
</protein>
<dbReference type="OrthoDB" id="1470350at2759"/>
<keyword evidence="11" id="KW-0812">Transmembrane</keyword>
<keyword evidence="8 10" id="KW-0503">Monooxygenase</keyword>
<proteinExistence type="inferred from homology"/>
<keyword evidence="4 9" id="KW-0349">Heme</keyword>
<dbReference type="PANTHER" id="PTHR46300:SF7">
    <property type="entry name" value="P450, PUTATIVE (EUROFUNG)-RELATED"/>
    <property type="match status" value="1"/>
</dbReference>
<evidence type="ECO:0000256" key="1">
    <source>
        <dbReference type="ARBA" id="ARBA00001971"/>
    </source>
</evidence>
<dbReference type="InterPro" id="IPR001128">
    <property type="entry name" value="Cyt_P450"/>
</dbReference>
<dbReference type="OMA" id="ASWIHFF"/>
<evidence type="ECO:0000256" key="6">
    <source>
        <dbReference type="ARBA" id="ARBA00023002"/>
    </source>
</evidence>
<feature type="transmembrane region" description="Helical" evidence="11">
    <location>
        <begin position="444"/>
        <end position="462"/>
    </location>
</feature>
<dbReference type="GO" id="GO:0020037">
    <property type="term" value="F:heme binding"/>
    <property type="evidence" value="ECO:0007669"/>
    <property type="project" value="InterPro"/>
</dbReference>
<dbReference type="PRINTS" id="PR00385">
    <property type="entry name" value="P450"/>
</dbReference>
<dbReference type="RefSeq" id="XP_040625818.1">
    <property type="nucleotide sequence ID" value="XM_040773514.1"/>
</dbReference>
<feature type="non-terminal residue" evidence="12">
    <location>
        <position position="520"/>
    </location>
</feature>
<dbReference type="PANTHER" id="PTHR46300">
    <property type="entry name" value="P450, PUTATIVE (EUROFUNG)-RELATED-RELATED"/>
    <property type="match status" value="1"/>
</dbReference>
<dbReference type="Proteomes" id="UP000030653">
    <property type="component" value="Unassembled WGS sequence"/>
</dbReference>
<dbReference type="GeneID" id="63688576"/>
<evidence type="ECO:0000256" key="11">
    <source>
        <dbReference type="SAM" id="Phobius"/>
    </source>
</evidence>
<dbReference type="GO" id="GO:0005506">
    <property type="term" value="F:iron ion binding"/>
    <property type="evidence" value="ECO:0007669"/>
    <property type="project" value="InterPro"/>
</dbReference>
<dbReference type="SUPFAM" id="SSF48264">
    <property type="entry name" value="Cytochrome P450"/>
    <property type="match status" value="1"/>
</dbReference>
<dbReference type="AlphaFoldDB" id="M5FQ19"/>